<comment type="caution">
    <text evidence="2">The sequence shown here is derived from an EMBL/GenBank/DDBJ whole genome shotgun (WGS) entry which is preliminary data.</text>
</comment>
<dbReference type="GO" id="GO:0017168">
    <property type="term" value="F:5-oxoprolinase (ATP-hydrolyzing) activity"/>
    <property type="evidence" value="ECO:0007669"/>
    <property type="project" value="TreeGrafter"/>
</dbReference>
<dbReference type="PANTHER" id="PTHR11365:SF23">
    <property type="entry name" value="HYPOTHETICAL 5-OXOPROLINASE (EUROFUNG)-RELATED"/>
    <property type="match status" value="1"/>
</dbReference>
<accession>A0A258D3D4</accession>
<dbReference type="InterPro" id="IPR003692">
    <property type="entry name" value="Hydantoinase_B"/>
</dbReference>
<feature type="non-terminal residue" evidence="2">
    <location>
        <position position="1"/>
    </location>
</feature>
<protein>
    <submittedName>
        <fullName evidence="2">5-oxoprolinase</fullName>
    </submittedName>
</protein>
<dbReference type="Pfam" id="PF02538">
    <property type="entry name" value="Hydantoinase_B"/>
    <property type="match status" value="1"/>
</dbReference>
<dbReference type="AlphaFoldDB" id="A0A258D3D4"/>
<sequence length="224" mass="23338">AAALYVFRTLVDDEIPINDGCLRPVELVIPEGSMLRPRYPAAVVAGNVETSQVVVDALYGALGVMAAAQGTMNNFTFGDDRRQYYETICGGSGAGPDFAGTDAVQTHMTNSRLTDPEVLEARYPVLVEAFSIRRGSGGAGANRGGDGVVRRIGFREPMTATLLSNRRRVAPFGLEGGESGALGSARVERAGGQVQALGATDLVEVSAGDAIVIETPGGGGWGRH</sequence>
<dbReference type="InterPro" id="IPR045079">
    <property type="entry name" value="Oxoprolinase-like"/>
</dbReference>
<evidence type="ECO:0000313" key="2">
    <source>
        <dbReference type="EMBL" id="OYX02258.1"/>
    </source>
</evidence>
<evidence type="ECO:0000259" key="1">
    <source>
        <dbReference type="Pfam" id="PF02538"/>
    </source>
</evidence>
<dbReference type="Proteomes" id="UP000215616">
    <property type="component" value="Unassembled WGS sequence"/>
</dbReference>
<reference evidence="2 3" key="1">
    <citation type="submission" date="2017-03" db="EMBL/GenBank/DDBJ databases">
        <title>Lifting the veil on microbial sulfur biogeochemistry in mining wastewaters.</title>
        <authorList>
            <person name="Kantor R.S."/>
            <person name="Colenbrander Nelson T."/>
            <person name="Marshall S."/>
            <person name="Bennett D."/>
            <person name="Apte S."/>
            <person name="Camacho D."/>
            <person name="Thomas B.C."/>
            <person name="Warren L.A."/>
            <person name="Banfield J.F."/>
        </authorList>
    </citation>
    <scope>NUCLEOTIDE SEQUENCE [LARGE SCALE GENOMIC DNA]</scope>
    <source>
        <strain evidence="2">32-67-7</strain>
    </source>
</reference>
<organism evidence="2 3">
    <name type="scientific">Caulobacter vibrioides</name>
    <name type="common">Caulobacter crescentus</name>
    <dbReference type="NCBI Taxonomy" id="155892"/>
    <lineage>
        <taxon>Bacteria</taxon>
        <taxon>Pseudomonadati</taxon>
        <taxon>Pseudomonadota</taxon>
        <taxon>Alphaproteobacteria</taxon>
        <taxon>Caulobacterales</taxon>
        <taxon>Caulobacteraceae</taxon>
        <taxon>Caulobacter</taxon>
    </lineage>
</organism>
<name>A0A258D3D4_CAUVI</name>
<dbReference type="GO" id="GO:0005829">
    <property type="term" value="C:cytosol"/>
    <property type="evidence" value="ECO:0007669"/>
    <property type="project" value="TreeGrafter"/>
</dbReference>
<dbReference type="GO" id="GO:0006749">
    <property type="term" value="P:glutathione metabolic process"/>
    <property type="evidence" value="ECO:0007669"/>
    <property type="project" value="TreeGrafter"/>
</dbReference>
<gene>
    <name evidence="2" type="ORF">B7Z12_12425</name>
</gene>
<feature type="domain" description="Hydantoinase B/oxoprolinase" evidence="1">
    <location>
        <begin position="1"/>
        <end position="223"/>
    </location>
</feature>
<proteinExistence type="predicted"/>
<dbReference type="EMBL" id="NCDQ01000197">
    <property type="protein sequence ID" value="OYX02258.1"/>
    <property type="molecule type" value="Genomic_DNA"/>
</dbReference>
<evidence type="ECO:0000313" key="3">
    <source>
        <dbReference type="Proteomes" id="UP000215616"/>
    </source>
</evidence>
<dbReference type="PANTHER" id="PTHR11365">
    <property type="entry name" value="5-OXOPROLINASE RELATED"/>
    <property type="match status" value="1"/>
</dbReference>